<proteinExistence type="predicted"/>
<gene>
    <name evidence="1" type="ORF">LTS18_013614</name>
</gene>
<comment type="caution">
    <text evidence="1">The sequence shown here is derived from an EMBL/GenBank/DDBJ whole genome shotgun (WGS) entry which is preliminary data.</text>
</comment>
<organism evidence="1 2">
    <name type="scientific">Coniosporium uncinatum</name>
    <dbReference type="NCBI Taxonomy" id="93489"/>
    <lineage>
        <taxon>Eukaryota</taxon>
        <taxon>Fungi</taxon>
        <taxon>Dikarya</taxon>
        <taxon>Ascomycota</taxon>
        <taxon>Pezizomycotina</taxon>
        <taxon>Dothideomycetes</taxon>
        <taxon>Dothideomycetes incertae sedis</taxon>
        <taxon>Coniosporium</taxon>
    </lineage>
</organism>
<name>A0ACC3CVZ7_9PEZI</name>
<reference evidence="1" key="1">
    <citation type="submission" date="2024-09" db="EMBL/GenBank/DDBJ databases">
        <title>Black Yeasts Isolated from many extreme environments.</title>
        <authorList>
            <person name="Coleine C."/>
            <person name="Stajich J.E."/>
            <person name="Selbmann L."/>
        </authorList>
    </citation>
    <scope>NUCLEOTIDE SEQUENCE</scope>
    <source>
        <strain evidence="1">CCFEE 5737</strain>
    </source>
</reference>
<evidence type="ECO:0000313" key="1">
    <source>
        <dbReference type="EMBL" id="KAK3045717.1"/>
    </source>
</evidence>
<dbReference type="EMBL" id="JAWDJW010010562">
    <property type="protein sequence ID" value="KAK3045717.1"/>
    <property type="molecule type" value="Genomic_DNA"/>
</dbReference>
<protein>
    <submittedName>
        <fullName evidence="1">Uncharacterized protein</fullName>
    </submittedName>
</protein>
<feature type="non-terminal residue" evidence="1">
    <location>
        <position position="413"/>
    </location>
</feature>
<dbReference type="Proteomes" id="UP001186974">
    <property type="component" value="Unassembled WGS sequence"/>
</dbReference>
<evidence type="ECO:0000313" key="2">
    <source>
        <dbReference type="Proteomes" id="UP001186974"/>
    </source>
</evidence>
<keyword evidence="2" id="KW-1185">Reference proteome</keyword>
<accession>A0ACC3CVZ7</accession>
<sequence length="413" mass="46425">MIDASEDDVESDEGEPDEEEMREKKRKARKAAARKPAAKKPKANGEVNLAIRPAANAKAKRPRKARPQKRVGRVGVDAEEVGGLYRDVFAGNKSMDDVAGQWLQRFGEHESLALSEIFNFVLQAAGCNYRIDEHVVEDPDHFAEKLTDIQDEYQAQNISEYPLIAKGRAATTFKHNLEGFFHSLIRTLAASAHLYDEPVLMENVVAWIGTMSSAGNRPFRHTATVASLAIVSALCETGKALLDSTAVKVRQTEGEKRKKGVNKKRVSDLDDKVKKANEQKDTIEGYITNWFDTVFVHRYRDIDPRIRTDCVQALSDWIETYPDVFFESEYLRYLGWILSDTNAPTRLEVVKQLQGLFSDKTKIGGLKSFTEKFRARMVEMATRDAEASVRAAAVELLDILRESGLLEPDDIDS</sequence>